<dbReference type="PANTHER" id="PTHR33385">
    <property type="entry name" value="PROTEIN XRI1"/>
    <property type="match status" value="1"/>
</dbReference>
<keyword evidence="3" id="KW-1185">Reference proteome</keyword>
<reference evidence="2" key="1">
    <citation type="submission" date="2023-03" db="EMBL/GenBank/DDBJ databases">
        <authorList>
            <person name="Julca I."/>
        </authorList>
    </citation>
    <scope>NUCLEOTIDE SEQUENCE</scope>
</reference>
<organism evidence="2 3">
    <name type="scientific">Oldenlandia corymbosa var. corymbosa</name>
    <dbReference type="NCBI Taxonomy" id="529605"/>
    <lineage>
        <taxon>Eukaryota</taxon>
        <taxon>Viridiplantae</taxon>
        <taxon>Streptophyta</taxon>
        <taxon>Embryophyta</taxon>
        <taxon>Tracheophyta</taxon>
        <taxon>Spermatophyta</taxon>
        <taxon>Magnoliopsida</taxon>
        <taxon>eudicotyledons</taxon>
        <taxon>Gunneridae</taxon>
        <taxon>Pentapetalae</taxon>
        <taxon>asterids</taxon>
        <taxon>lamiids</taxon>
        <taxon>Gentianales</taxon>
        <taxon>Rubiaceae</taxon>
        <taxon>Rubioideae</taxon>
        <taxon>Spermacoceae</taxon>
        <taxon>Hedyotis-Oldenlandia complex</taxon>
        <taxon>Oldenlandia</taxon>
    </lineage>
</organism>
<sequence length="266" mass="28904">MDVAAEVSNCTWAGVNQKKDVSITPIKDCWNFSYFENNCDYLQGIEELKEPSPQVKRCGVLQFNSNGLDTLSVGEMSHAGAGSKDRVHLVEDNLSELSNWTSGYGEGTLSASRYGSLDQSSEVWVASLFSDGDTQISPIDEVSSNEVSEAECSNQPSVSAVSHRRCSVKTHRNGLKGKNSYMKTPVNLASSVAYPFTIVKPCAIHGDMTLEDINKRIRNPRRPLKHINDGPAPFPTSAFSGKPVVGTTMIRTEGGKGTITVLRTRG</sequence>
<feature type="region of interest" description="Disordered" evidence="1">
    <location>
        <begin position="221"/>
        <end position="240"/>
    </location>
</feature>
<name>A0AAV1DHT4_OLDCO</name>
<dbReference type="EMBL" id="OX459122">
    <property type="protein sequence ID" value="CAI9107425.1"/>
    <property type="molecule type" value="Genomic_DNA"/>
</dbReference>
<dbReference type="GO" id="GO:0007140">
    <property type="term" value="P:male meiotic nuclear division"/>
    <property type="evidence" value="ECO:0007669"/>
    <property type="project" value="InterPro"/>
</dbReference>
<dbReference type="AlphaFoldDB" id="A0AAV1DHT4"/>
<dbReference type="InterPro" id="IPR039933">
    <property type="entry name" value="XRI1"/>
</dbReference>
<evidence type="ECO:0000256" key="1">
    <source>
        <dbReference type="SAM" id="MobiDB-lite"/>
    </source>
</evidence>
<evidence type="ECO:0000313" key="2">
    <source>
        <dbReference type="EMBL" id="CAI9107425.1"/>
    </source>
</evidence>
<dbReference type="GO" id="GO:0007143">
    <property type="term" value="P:female meiotic nuclear division"/>
    <property type="evidence" value="ECO:0007669"/>
    <property type="project" value="InterPro"/>
</dbReference>
<dbReference type="PANTHER" id="PTHR33385:SF4">
    <property type="entry name" value="PROTEIN XRI1"/>
    <property type="match status" value="1"/>
</dbReference>
<protein>
    <submittedName>
        <fullName evidence="2">OLC1v1006775C1</fullName>
    </submittedName>
</protein>
<accession>A0AAV1DHT4</accession>
<gene>
    <name evidence="2" type="ORF">OLC1_LOCUS15742</name>
</gene>
<evidence type="ECO:0000313" key="3">
    <source>
        <dbReference type="Proteomes" id="UP001161247"/>
    </source>
</evidence>
<dbReference type="Proteomes" id="UP001161247">
    <property type="component" value="Chromosome 5"/>
</dbReference>
<proteinExistence type="predicted"/>